<protein>
    <recommendedName>
        <fullName evidence="1">Glutamate synthase central-N domain-containing protein</fullName>
    </recommendedName>
</protein>
<keyword evidence="3" id="KW-1185">Reference proteome</keyword>
<dbReference type="OrthoDB" id="4327079at2759"/>
<dbReference type="SUPFAM" id="SSF51395">
    <property type="entry name" value="FMN-linked oxidoreductases"/>
    <property type="match status" value="1"/>
</dbReference>
<proteinExistence type="predicted"/>
<dbReference type="InParanoid" id="C5KSH0"/>
<gene>
    <name evidence="2" type="ORF">Pmar_PMAR027402</name>
</gene>
<organism evidence="3">
    <name type="scientific">Perkinsus marinus (strain ATCC 50983 / TXsc)</name>
    <dbReference type="NCBI Taxonomy" id="423536"/>
    <lineage>
        <taxon>Eukaryota</taxon>
        <taxon>Sar</taxon>
        <taxon>Alveolata</taxon>
        <taxon>Perkinsozoa</taxon>
        <taxon>Perkinsea</taxon>
        <taxon>Perkinsida</taxon>
        <taxon>Perkinsidae</taxon>
        <taxon>Perkinsus</taxon>
    </lineage>
</organism>
<dbReference type="Proteomes" id="UP000007800">
    <property type="component" value="Unassembled WGS sequence"/>
</dbReference>
<dbReference type="GO" id="GO:0015930">
    <property type="term" value="F:glutamate synthase activity"/>
    <property type="evidence" value="ECO:0007669"/>
    <property type="project" value="InterPro"/>
</dbReference>
<dbReference type="RefSeq" id="XP_002780789.1">
    <property type="nucleotide sequence ID" value="XM_002780743.1"/>
</dbReference>
<dbReference type="Pfam" id="PF04898">
    <property type="entry name" value="Glu_syn_central"/>
    <property type="match status" value="1"/>
</dbReference>
<dbReference type="InterPro" id="IPR013785">
    <property type="entry name" value="Aldolase_TIM"/>
</dbReference>
<evidence type="ECO:0000313" key="3">
    <source>
        <dbReference type="Proteomes" id="UP000007800"/>
    </source>
</evidence>
<feature type="domain" description="Glutamate synthase central-N" evidence="1">
    <location>
        <begin position="12"/>
        <end position="53"/>
    </location>
</feature>
<sequence length="74" mass="8045">MGKESAVVVMSLSKMGKNYRAAAHAGILEVMSKMGISCISNYKRAQLFHWIGLAPDVRNVDSDASLSALEGERF</sequence>
<dbReference type="AlphaFoldDB" id="C5KSH0"/>
<evidence type="ECO:0000259" key="1">
    <source>
        <dbReference type="Pfam" id="PF04898"/>
    </source>
</evidence>
<evidence type="ECO:0000313" key="2">
    <source>
        <dbReference type="EMBL" id="EER12584.1"/>
    </source>
</evidence>
<accession>C5KSH0</accession>
<dbReference type="GeneID" id="9058288"/>
<dbReference type="InterPro" id="IPR006982">
    <property type="entry name" value="Glu_synth_centr_N"/>
</dbReference>
<dbReference type="EMBL" id="GG676038">
    <property type="protein sequence ID" value="EER12584.1"/>
    <property type="molecule type" value="Genomic_DNA"/>
</dbReference>
<reference evidence="2 3" key="1">
    <citation type="submission" date="2008-07" db="EMBL/GenBank/DDBJ databases">
        <authorList>
            <person name="El-Sayed N."/>
            <person name="Caler E."/>
            <person name="Inman J."/>
            <person name="Amedeo P."/>
            <person name="Hass B."/>
            <person name="Wortman J."/>
        </authorList>
    </citation>
    <scope>NUCLEOTIDE SEQUENCE [LARGE SCALE GENOMIC DNA]</scope>
    <source>
        <strain evidence="3">ATCC 50983 / TXsc</strain>
    </source>
</reference>
<dbReference type="Gene3D" id="3.20.20.70">
    <property type="entry name" value="Aldolase class I"/>
    <property type="match status" value="1"/>
</dbReference>
<name>C5KSH0_PERM5</name>